<protein>
    <submittedName>
        <fullName evidence="4">NAD(P)/FAD-dependent oxidoreductase</fullName>
    </submittedName>
</protein>
<dbReference type="Proteomes" id="UP001352263">
    <property type="component" value="Unassembled WGS sequence"/>
</dbReference>
<dbReference type="InterPro" id="IPR036188">
    <property type="entry name" value="FAD/NAD-bd_sf"/>
</dbReference>
<evidence type="ECO:0000256" key="2">
    <source>
        <dbReference type="ARBA" id="ARBA00023002"/>
    </source>
</evidence>
<dbReference type="Gene3D" id="3.50.50.60">
    <property type="entry name" value="FAD/NAD(P)-binding domain"/>
    <property type="match status" value="2"/>
</dbReference>
<name>A0ABU6JIU3_9BURK</name>
<dbReference type="PRINTS" id="PR00469">
    <property type="entry name" value="PNDRDTASEII"/>
</dbReference>
<organism evidence="4 5">
    <name type="scientific">Noviherbaspirillum album</name>
    <dbReference type="NCBI Taxonomy" id="3080276"/>
    <lineage>
        <taxon>Bacteria</taxon>
        <taxon>Pseudomonadati</taxon>
        <taxon>Pseudomonadota</taxon>
        <taxon>Betaproteobacteria</taxon>
        <taxon>Burkholderiales</taxon>
        <taxon>Oxalobacteraceae</taxon>
        <taxon>Noviherbaspirillum</taxon>
    </lineage>
</organism>
<keyword evidence="1" id="KW-0285">Flavoprotein</keyword>
<dbReference type="InterPro" id="IPR050097">
    <property type="entry name" value="Ferredoxin-NADP_redctase_2"/>
</dbReference>
<dbReference type="PANTHER" id="PTHR48105">
    <property type="entry name" value="THIOREDOXIN REDUCTASE 1-RELATED-RELATED"/>
    <property type="match status" value="1"/>
</dbReference>
<comment type="caution">
    <text evidence="4">The sequence shown here is derived from an EMBL/GenBank/DDBJ whole genome shotgun (WGS) entry which is preliminary data.</text>
</comment>
<evidence type="ECO:0000256" key="1">
    <source>
        <dbReference type="ARBA" id="ARBA00022630"/>
    </source>
</evidence>
<dbReference type="EMBL" id="JAWIIV010000063">
    <property type="protein sequence ID" value="MEC4723607.1"/>
    <property type="molecule type" value="Genomic_DNA"/>
</dbReference>
<proteinExistence type="predicted"/>
<feature type="domain" description="FAD/NAD(P)-binding" evidence="3">
    <location>
        <begin position="5"/>
        <end position="285"/>
    </location>
</feature>
<dbReference type="InterPro" id="IPR023753">
    <property type="entry name" value="FAD/NAD-binding_dom"/>
</dbReference>
<dbReference type="Pfam" id="PF07992">
    <property type="entry name" value="Pyr_redox_2"/>
    <property type="match status" value="1"/>
</dbReference>
<reference evidence="4 5" key="1">
    <citation type="submission" date="2023-10" db="EMBL/GenBank/DDBJ databases">
        <title>Noviherbaspirillum sp. CPCC 100848 genome assembly.</title>
        <authorList>
            <person name="Li X.Y."/>
            <person name="Fang X.M."/>
        </authorList>
    </citation>
    <scope>NUCLEOTIDE SEQUENCE [LARGE SCALE GENOMIC DNA]</scope>
    <source>
        <strain evidence="4 5">CPCC 100848</strain>
    </source>
</reference>
<evidence type="ECO:0000313" key="4">
    <source>
        <dbReference type="EMBL" id="MEC4723607.1"/>
    </source>
</evidence>
<dbReference type="RefSeq" id="WP_326510218.1">
    <property type="nucleotide sequence ID" value="NZ_JAWIIV010000063.1"/>
</dbReference>
<evidence type="ECO:0000259" key="3">
    <source>
        <dbReference type="Pfam" id="PF07992"/>
    </source>
</evidence>
<keyword evidence="2" id="KW-0560">Oxidoreductase</keyword>
<dbReference type="SUPFAM" id="SSF51905">
    <property type="entry name" value="FAD/NAD(P)-binding domain"/>
    <property type="match status" value="1"/>
</dbReference>
<sequence length="301" mass="31923">MKDLDCLIIGGGAAGLTAAVYLARFRRRTEVVDGGTSRLLQIPTSHNYPGYRSGIHGNDILARLRAQVEEYDIPVKSATVEWLRREEDGSFTAGAGDLLWHARSVILATGVVDVEPAFSDVKQAVTNGCLRYCPVCDGFEASGRSVGVIGHGKGGLGEAAFVSHFASSVRLFTLGEAIDPDPDERARLERAQVQVVHEPVDGLSQAEAGGMCIELRNGERHSVDIVYAALGTMVNSGLAQLLGARQTDNGELLVDGHQQTSVDGLYAAGDIVAGLNQITVAQGQAAIAATAIHNRLNAWHD</sequence>
<gene>
    <name evidence="4" type="ORF">RY831_31215</name>
</gene>
<keyword evidence="5" id="KW-1185">Reference proteome</keyword>
<evidence type="ECO:0000313" key="5">
    <source>
        <dbReference type="Proteomes" id="UP001352263"/>
    </source>
</evidence>
<dbReference type="PRINTS" id="PR00368">
    <property type="entry name" value="FADPNR"/>
</dbReference>
<accession>A0ABU6JIU3</accession>